<sequence>MKLTKLNKIVALTLGLLVSNVFAVQPDIKENNIVIPKPSEQHSLSTKRVTARLTQSHYHKFQLNDEFALKIFNRYVDWLDPSHNTFLQSDIDEMRSKYAMLLDDDLYAGKLDAAFAMYELMSKRRYERYSYALSLLDKEPDLKGSDKIEIDREKAAFPTSVEEANTLWEQRVKNDIINLYLKDKKWADIKKTLVKRYNFAIKRLTQVKADDILQTYLNSFSREIDPHTSYLSPRAAKAFQESMNLSLEGIGATLTQEDDVTSIKSLVPGAPAAKSKKLVVGDKIIGVGQGEKGEIEDVIGWRLDDVVDKIKGKKGTKVRLEIEPEKGGKTKIITLVRDKVRIEDSAAKLTLEKVDGKSVGVIKIPTFYIGLTEDVRKLLADMSKQNVEGLIIDLRENGGGSLTEVIELTGLFIKGGPVVQVQDAFNRIKVHEDPESKIVYDGKIMVMINRHSASASEIFAAAMQDYNRAIIVGQQTFGKGTVQQSRSLNFVYDLDKEPLGFIQYTIQKFYRINGGSTQLKGVDADIKFPEIINAEKTGESFEDNALPWDKVPAATYQEAGNARNAVSELKTKHEERIAKHPEFIVLNENIAIRKERDERKFLSLNLEERLKEEKTDDVKRLKDINARFAREGKKALKSIDDLPKDYEAPDFFLKETVQMVVDWSNIGKKP</sequence>
<name>A0ABU7ZBU8_9PAST</name>
<dbReference type="InterPro" id="IPR036034">
    <property type="entry name" value="PDZ_sf"/>
</dbReference>
<feature type="chain" id="PRO_5047220894" evidence="6">
    <location>
        <begin position="24"/>
        <end position="670"/>
    </location>
</feature>
<dbReference type="NCBIfam" id="TIGR00225">
    <property type="entry name" value="prc"/>
    <property type="match status" value="1"/>
</dbReference>
<evidence type="ECO:0000256" key="4">
    <source>
        <dbReference type="ARBA" id="ARBA00022825"/>
    </source>
</evidence>
<dbReference type="InterPro" id="IPR020992">
    <property type="entry name" value="Tail_Prtase_C"/>
</dbReference>
<evidence type="ECO:0000256" key="2">
    <source>
        <dbReference type="ARBA" id="ARBA00022670"/>
    </source>
</evidence>
<reference evidence="8" key="1">
    <citation type="submission" date="2023-12" db="EMBL/GenBank/DDBJ databases">
        <title>Mannheima indologenes sp. nov. proposed for Clade V organisms of Mannheimia.</title>
        <authorList>
            <person name="Christensen H."/>
        </authorList>
    </citation>
    <scope>NUCLEOTIDE SEQUENCE</scope>
    <source>
        <strain evidence="8">M14.4</strain>
    </source>
</reference>
<dbReference type="Gene3D" id="3.30.750.44">
    <property type="match status" value="1"/>
</dbReference>
<keyword evidence="2 5" id="KW-0645">Protease</keyword>
<dbReference type="CDD" id="cd07560">
    <property type="entry name" value="Peptidase_S41_CPP"/>
    <property type="match status" value="1"/>
</dbReference>
<dbReference type="SMART" id="SM00245">
    <property type="entry name" value="TSPc"/>
    <property type="match status" value="1"/>
</dbReference>
<evidence type="ECO:0000256" key="6">
    <source>
        <dbReference type="SAM" id="SignalP"/>
    </source>
</evidence>
<dbReference type="Gene3D" id="3.90.226.10">
    <property type="entry name" value="2-enoyl-CoA Hydratase, Chain A, domain 1"/>
    <property type="match status" value="1"/>
</dbReference>
<dbReference type="Pfam" id="PF17804">
    <property type="entry name" value="TSP_NTD"/>
    <property type="match status" value="1"/>
</dbReference>
<feature type="domain" description="PDZ" evidence="7">
    <location>
        <begin position="250"/>
        <end position="311"/>
    </location>
</feature>
<dbReference type="PANTHER" id="PTHR32060">
    <property type="entry name" value="TAIL-SPECIFIC PROTEASE"/>
    <property type="match status" value="1"/>
</dbReference>
<dbReference type="PANTHER" id="PTHR32060:SF22">
    <property type="entry name" value="CARBOXYL-TERMINAL-PROCESSING PEPTIDASE 3, CHLOROPLASTIC"/>
    <property type="match status" value="1"/>
</dbReference>
<dbReference type="SUPFAM" id="SSF52096">
    <property type="entry name" value="ClpP/crotonase"/>
    <property type="match status" value="1"/>
</dbReference>
<comment type="caution">
    <text evidence="8">The sequence shown here is derived from an EMBL/GenBank/DDBJ whole genome shotgun (WGS) entry which is preliminary data.</text>
</comment>
<accession>A0ABU7ZBU8</accession>
<evidence type="ECO:0000313" key="9">
    <source>
        <dbReference type="Proteomes" id="UP001432017"/>
    </source>
</evidence>
<dbReference type="InterPro" id="IPR005151">
    <property type="entry name" value="Tail-specific_protease"/>
</dbReference>
<keyword evidence="9" id="KW-1185">Reference proteome</keyword>
<dbReference type="EMBL" id="JBAJJM010000001">
    <property type="protein sequence ID" value="MEG9474827.1"/>
    <property type="molecule type" value="Genomic_DNA"/>
</dbReference>
<dbReference type="SUPFAM" id="SSF50156">
    <property type="entry name" value="PDZ domain-like"/>
    <property type="match status" value="1"/>
</dbReference>
<gene>
    <name evidence="8" type="primary">prc</name>
    <name evidence="8" type="ORF">V6W77_00885</name>
</gene>
<dbReference type="InterPro" id="IPR004447">
    <property type="entry name" value="Peptidase_S41A"/>
</dbReference>
<dbReference type="CDD" id="cd06782">
    <property type="entry name" value="cpPDZ_CPP-like"/>
    <property type="match status" value="1"/>
</dbReference>
<evidence type="ECO:0000256" key="1">
    <source>
        <dbReference type="ARBA" id="ARBA00009179"/>
    </source>
</evidence>
<keyword evidence="4 5" id="KW-0720">Serine protease</keyword>
<evidence type="ECO:0000313" key="8">
    <source>
        <dbReference type="EMBL" id="MEG9474827.1"/>
    </source>
</evidence>
<evidence type="ECO:0000256" key="3">
    <source>
        <dbReference type="ARBA" id="ARBA00022801"/>
    </source>
</evidence>
<organism evidence="8 9">
    <name type="scientific">Mannheimia indoligenes</name>
    <dbReference type="NCBI Taxonomy" id="3103145"/>
    <lineage>
        <taxon>Bacteria</taxon>
        <taxon>Pseudomonadati</taxon>
        <taxon>Pseudomonadota</taxon>
        <taxon>Gammaproteobacteria</taxon>
        <taxon>Pasteurellales</taxon>
        <taxon>Pasteurellaceae</taxon>
        <taxon>Mannheimia</taxon>
    </lineage>
</organism>
<feature type="signal peptide" evidence="6">
    <location>
        <begin position="1"/>
        <end position="23"/>
    </location>
</feature>
<evidence type="ECO:0000259" key="7">
    <source>
        <dbReference type="PROSITE" id="PS50106"/>
    </source>
</evidence>
<dbReference type="SMART" id="SM00228">
    <property type="entry name" value="PDZ"/>
    <property type="match status" value="1"/>
</dbReference>
<proteinExistence type="inferred from homology"/>
<dbReference type="Pfam" id="PF03572">
    <property type="entry name" value="Peptidase_S41"/>
    <property type="match status" value="1"/>
</dbReference>
<keyword evidence="6" id="KW-0732">Signal</keyword>
<dbReference type="GO" id="GO:0004252">
    <property type="term" value="F:serine-type endopeptidase activity"/>
    <property type="evidence" value="ECO:0007669"/>
    <property type="project" value="UniProtKB-EC"/>
</dbReference>
<dbReference type="NCBIfam" id="NF008388">
    <property type="entry name" value="PRK11186.1"/>
    <property type="match status" value="1"/>
</dbReference>
<dbReference type="InterPro" id="IPR001478">
    <property type="entry name" value="PDZ"/>
</dbReference>
<dbReference type="Pfam" id="PF11818">
    <property type="entry name" value="DUF3340"/>
    <property type="match status" value="1"/>
</dbReference>
<comment type="similarity">
    <text evidence="1 5">Belongs to the peptidase S41A family.</text>
</comment>
<dbReference type="PROSITE" id="PS50106">
    <property type="entry name" value="PDZ"/>
    <property type="match status" value="1"/>
</dbReference>
<dbReference type="InterPro" id="IPR040573">
    <property type="entry name" value="TSP_N"/>
</dbReference>
<dbReference type="EC" id="3.4.21.102" evidence="8"/>
<dbReference type="Pfam" id="PF00595">
    <property type="entry name" value="PDZ"/>
    <property type="match status" value="1"/>
</dbReference>
<keyword evidence="3 5" id="KW-0378">Hydrolase</keyword>
<evidence type="ECO:0000256" key="5">
    <source>
        <dbReference type="RuleBase" id="RU004404"/>
    </source>
</evidence>
<dbReference type="Proteomes" id="UP001432017">
    <property type="component" value="Unassembled WGS sequence"/>
</dbReference>
<dbReference type="InterPro" id="IPR029045">
    <property type="entry name" value="ClpP/crotonase-like_dom_sf"/>
</dbReference>
<protein>
    <submittedName>
        <fullName evidence="8">Carboxy terminal-processing peptidase</fullName>
        <ecNumber evidence="8">3.4.21.102</ecNumber>
    </submittedName>
</protein>
<dbReference type="RefSeq" id="WP_334253509.1">
    <property type="nucleotide sequence ID" value="NZ_JBAJJF010000004.1"/>
</dbReference>
<dbReference type="Gene3D" id="2.30.42.10">
    <property type="match status" value="1"/>
</dbReference>